<sequence length="65" mass="7175">MRLLSDEEIATVAAELNTEASDIIPAFNFLIESSANVLAAEIVLEKEWSALEERVQSALSGRRQK</sequence>
<dbReference type="RefSeq" id="WP_274493813.1">
    <property type="nucleotide sequence ID" value="NZ_CP118166.1"/>
</dbReference>
<evidence type="ECO:0000313" key="2">
    <source>
        <dbReference type="Proteomes" id="UP001214043"/>
    </source>
</evidence>
<accession>A0AAE9ZC13</accession>
<protein>
    <submittedName>
        <fullName evidence="1">Uncharacterized protein</fullName>
    </submittedName>
</protein>
<keyword evidence="2" id="KW-1185">Reference proteome</keyword>
<dbReference type="Proteomes" id="UP001214043">
    <property type="component" value="Chromosome"/>
</dbReference>
<reference evidence="1" key="1">
    <citation type="submission" date="2023-02" db="EMBL/GenBank/DDBJ databases">
        <title>Genome sequence of Hyphococcus flavus.</title>
        <authorList>
            <person name="Rong J.-C."/>
            <person name="Zhao Q."/>
            <person name="Yi M."/>
            <person name="Wu J.-Y."/>
        </authorList>
    </citation>
    <scope>NUCLEOTIDE SEQUENCE</scope>
    <source>
        <strain evidence="1">MCCC 1K03223</strain>
    </source>
</reference>
<dbReference type="KEGG" id="hfl:PUV54_01840"/>
<organism evidence="1 2">
    <name type="scientific">Hyphococcus flavus</name>
    <dbReference type="NCBI Taxonomy" id="1866326"/>
    <lineage>
        <taxon>Bacteria</taxon>
        <taxon>Pseudomonadati</taxon>
        <taxon>Pseudomonadota</taxon>
        <taxon>Alphaproteobacteria</taxon>
        <taxon>Parvularculales</taxon>
        <taxon>Parvularculaceae</taxon>
        <taxon>Hyphococcus</taxon>
    </lineage>
</organism>
<proteinExistence type="predicted"/>
<dbReference type="AlphaFoldDB" id="A0AAE9ZC13"/>
<name>A0AAE9ZC13_9PROT</name>
<gene>
    <name evidence="1" type="ORF">PUV54_01840</name>
</gene>
<evidence type="ECO:0000313" key="1">
    <source>
        <dbReference type="EMBL" id="WDI31929.1"/>
    </source>
</evidence>
<dbReference type="EMBL" id="CP118166">
    <property type="protein sequence ID" value="WDI31929.1"/>
    <property type="molecule type" value="Genomic_DNA"/>
</dbReference>